<proteinExistence type="predicted"/>
<protein>
    <submittedName>
        <fullName evidence="1">Uncharacterized protein</fullName>
    </submittedName>
</protein>
<organism evidence="1 2">
    <name type="scientific">Klebsormidium nitens</name>
    <name type="common">Green alga</name>
    <name type="synonym">Ulothrix nitens</name>
    <dbReference type="NCBI Taxonomy" id="105231"/>
    <lineage>
        <taxon>Eukaryota</taxon>
        <taxon>Viridiplantae</taxon>
        <taxon>Streptophyta</taxon>
        <taxon>Klebsormidiophyceae</taxon>
        <taxon>Klebsormidiales</taxon>
        <taxon>Klebsormidiaceae</taxon>
        <taxon>Klebsormidium</taxon>
    </lineage>
</organism>
<name>A0A1Y1IIM0_KLENI</name>
<dbReference type="Proteomes" id="UP000054558">
    <property type="component" value="Unassembled WGS sequence"/>
</dbReference>
<sequence>MGPLSFFDAVPDEILVRILVLAAKDPSAAEPSALLEELCKEVPWEVVMLDVEEWVGAYEQLLDLLRVCGNARHVRLGQASACRLEVKLSHLLTPFVQLEGLELPSDMPHWLLHEEEVASFHEPLNHLKRLALGFERLDGKFEYFFELLSVAPRLESLQIDLRMVNQGRKVDALVRMLLNLQKRYPSLNIVVNWPNDCMVGAYLFEGI</sequence>
<accession>A0A1Y1IIM0</accession>
<keyword evidence="2" id="KW-1185">Reference proteome</keyword>
<dbReference type="AlphaFoldDB" id="A0A1Y1IIM0"/>
<evidence type="ECO:0000313" key="1">
    <source>
        <dbReference type="EMBL" id="GAQ88941.1"/>
    </source>
</evidence>
<evidence type="ECO:0000313" key="2">
    <source>
        <dbReference type="Proteomes" id="UP000054558"/>
    </source>
</evidence>
<reference evidence="1 2" key="1">
    <citation type="journal article" date="2014" name="Nat. Commun.">
        <title>Klebsormidium flaccidum genome reveals primary factors for plant terrestrial adaptation.</title>
        <authorList>
            <person name="Hori K."/>
            <person name="Maruyama F."/>
            <person name="Fujisawa T."/>
            <person name="Togashi T."/>
            <person name="Yamamoto N."/>
            <person name="Seo M."/>
            <person name="Sato S."/>
            <person name="Yamada T."/>
            <person name="Mori H."/>
            <person name="Tajima N."/>
            <person name="Moriyama T."/>
            <person name="Ikeuchi M."/>
            <person name="Watanabe M."/>
            <person name="Wada H."/>
            <person name="Kobayashi K."/>
            <person name="Saito M."/>
            <person name="Masuda T."/>
            <person name="Sasaki-Sekimoto Y."/>
            <person name="Mashiguchi K."/>
            <person name="Awai K."/>
            <person name="Shimojima M."/>
            <person name="Masuda S."/>
            <person name="Iwai M."/>
            <person name="Nobusawa T."/>
            <person name="Narise T."/>
            <person name="Kondo S."/>
            <person name="Saito H."/>
            <person name="Sato R."/>
            <person name="Murakawa M."/>
            <person name="Ihara Y."/>
            <person name="Oshima-Yamada Y."/>
            <person name="Ohtaka K."/>
            <person name="Satoh M."/>
            <person name="Sonobe K."/>
            <person name="Ishii M."/>
            <person name="Ohtani R."/>
            <person name="Kanamori-Sato M."/>
            <person name="Honoki R."/>
            <person name="Miyazaki D."/>
            <person name="Mochizuki H."/>
            <person name="Umetsu J."/>
            <person name="Higashi K."/>
            <person name="Shibata D."/>
            <person name="Kamiya Y."/>
            <person name="Sato N."/>
            <person name="Nakamura Y."/>
            <person name="Tabata S."/>
            <person name="Ida S."/>
            <person name="Kurokawa K."/>
            <person name="Ohta H."/>
        </authorList>
    </citation>
    <scope>NUCLEOTIDE SEQUENCE [LARGE SCALE GENOMIC DNA]</scope>
    <source>
        <strain evidence="1 2">NIES-2285</strain>
    </source>
</reference>
<gene>
    <name evidence="1" type="ORF">KFL_004710100</name>
</gene>
<dbReference type="EMBL" id="DF237420">
    <property type="protein sequence ID" value="GAQ88941.1"/>
    <property type="molecule type" value="Genomic_DNA"/>
</dbReference>